<dbReference type="Proteomes" id="UP000623467">
    <property type="component" value="Unassembled WGS sequence"/>
</dbReference>
<dbReference type="AlphaFoldDB" id="A0A8H6YNG3"/>
<evidence type="ECO:0000313" key="1">
    <source>
        <dbReference type="EMBL" id="KAF7361564.1"/>
    </source>
</evidence>
<gene>
    <name evidence="1" type="ORF">MSAN_01190300</name>
</gene>
<name>A0A8H6YNG3_9AGAR</name>
<reference evidence="1" key="1">
    <citation type="submission" date="2020-05" db="EMBL/GenBank/DDBJ databases">
        <title>Mycena genomes resolve the evolution of fungal bioluminescence.</title>
        <authorList>
            <person name="Tsai I.J."/>
        </authorList>
    </citation>
    <scope>NUCLEOTIDE SEQUENCE</scope>
    <source>
        <strain evidence="1">160909Yilan</strain>
    </source>
</reference>
<dbReference type="EMBL" id="JACAZH010000008">
    <property type="protein sequence ID" value="KAF7361564.1"/>
    <property type="molecule type" value="Genomic_DNA"/>
</dbReference>
<evidence type="ECO:0000313" key="2">
    <source>
        <dbReference type="Proteomes" id="UP000623467"/>
    </source>
</evidence>
<organism evidence="1 2">
    <name type="scientific">Mycena sanguinolenta</name>
    <dbReference type="NCBI Taxonomy" id="230812"/>
    <lineage>
        <taxon>Eukaryota</taxon>
        <taxon>Fungi</taxon>
        <taxon>Dikarya</taxon>
        <taxon>Basidiomycota</taxon>
        <taxon>Agaricomycotina</taxon>
        <taxon>Agaricomycetes</taxon>
        <taxon>Agaricomycetidae</taxon>
        <taxon>Agaricales</taxon>
        <taxon>Marasmiineae</taxon>
        <taxon>Mycenaceae</taxon>
        <taxon>Mycena</taxon>
    </lineage>
</organism>
<accession>A0A8H6YNG3</accession>
<dbReference type="OrthoDB" id="2733590at2759"/>
<keyword evidence="2" id="KW-1185">Reference proteome</keyword>
<protein>
    <submittedName>
        <fullName evidence="1">Uncharacterized protein</fullName>
    </submittedName>
</protein>
<comment type="caution">
    <text evidence="1">The sequence shown here is derived from an EMBL/GenBank/DDBJ whole genome shotgun (WGS) entry which is preliminary data.</text>
</comment>
<sequence>MSNQMPPTEIAADSGYKWTKEESANHAPYETGVKVAAANSNSINIPVDWEVTGDTWKDTSGDIRNYITSYSLHVAHGNPIFDWQLEFCNAQNGKFQFTDQTNDSYGVKCYILGVHGVNYNSKKPQIKMFFLASSSTDAFVPPSRRRRSDPPILAISIVERLTWDEVVESNEESLVFPAVESVCCPSSPFALRDVDFFAVRHEGAGTPSDQPPILRVVVIWEIGCGI</sequence>
<proteinExistence type="predicted"/>